<reference evidence="3" key="1">
    <citation type="journal article" date="2014" name="FEMS Microbiol. Lett.">
        <title>Draft Genomic DNA Sequence of the Facultatively Methylotrophic Bacterium Acidomonas methanolica type strain MB58.</title>
        <authorList>
            <person name="Higashiura N."/>
            <person name="Hadano H."/>
            <person name="Hirakawa H."/>
            <person name="Matsutani M."/>
            <person name="Takabe S."/>
            <person name="Matsushita K."/>
            <person name="Azuma Y."/>
        </authorList>
    </citation>
    <scope>NUCLEOTIDE SEQUENCE [LARGE SCALE GENOMIC DNA]</scope>
    <source>
        <strain evidence="3">MB58</strain>
    </source>
</reference>
<evidence type="ECO:0000313" key="2">
    <source>
        <dbReference type="EMBL" id="GAJ29536.1"/>
    </source>
</evidence>
<evidence type="ECO:0000256" key="1">
    <source>
        <dbReference type="SAM" id="SignalP"/>
    </source>
</evidence>
<keyword evidence="3" id="KW-1185">Reference proteome</keyword>
<accession>A0A023D6V4</accession>
<organism evidence="2 3">
    <name type="scientific">Acidomonas methanolica NBRC 104435</name>
    <dbReference type="NCBI Taxonomy" id="1231351"/>
    <lineage>
        <taxon>Bacteria</taxon>
        <taxon>Pseudomonadati</taxon>
        <taxon>Pseudomonadota</taxon>
        <taxon>Alphaproteobacteria</taxon>
        <taxon>Acetobacterales</taxon>
        <taxon>Acetobacteraceae</taxon>
        <taxon>Acidomonas</taxon>
    </lineage>
</organism>
<dbReference type="Pfam" id="PF13557">
    <property type="entry name" value="Phenol_MetA_deg"/>
    <property type="match status" value="1"/>
</dbReference>
<sequence length="296" mass="33064">MDTSHGFLRRTGPLCLAVAALCFGYSPSAQAENITFAVIGPHEYDLPVDFKPFNALVQYGDGNAAGSTYDGQGRRQPTGGSHTWTGLTKYVYFRSFKAIPHVGFAFELIPTESFVLANGKNYGGMGPTIAGIATWFKPNHKSTFGIQVFFEAPLGTRQALSTNYWTNISTFFFDYEWKHFSFDGDLGAAPSSTLHVKGQHSYHPGTAFFTNLRFSWKASKLVEPFFALDWQNVMGTYDNTMSHWLPNTSSREVALGVGMMFNIAPNYSITARYSHSAEGRYTPETDAYYIKLLYLW</sequence>
<comment type="caution">
    <text evidence="2">The sequence shown here is derived from an EMBL/GenBank/DDBJ whole genome shotgun (WGS) entry which is preliminary data.</text>
</comment>
<dbReference type="Proteomes" id="UP000019760">
    <property type="component" value="Unassembled WGS sequence"/>
</dbReference>
<dbReference type="RefSeq" id="WP_042059572.1">
    <property type="nucleotide sequence ID" value="NZ_BAND01000065.1"/>
</dbReference>
<dbReference type="EMBL" id="BAND01000065">
    <property type="protein sequence ID" value="GAJ29536.1"/>
    <property type="molecule type" value="Genomic_DNA"/>
</dbReference>
<feature type="chain" id="PRO_5030001430" description="Transporter" evidence="1">
    <location>
        <begin position="32"/>
        <end position="296"/>
    </location>
</feature>
<evidence type="ECO:0008006" key="4">
    <source>
        <dbReference type="Google" id="ProtNLM"/>
    </source>
</evidence>
<protein>
    <recommendedName>
        <fullName evidence="4">Transporter</fullName>
    </recommendedName>
</protein>
<feature type="signal peptide" evidence="1">
    <location>
        <begin position="1"/>
        <end position="31"/>
    </location>
</feature>
<name>A0A023D6V4_ACIMT</name>
<dbReference type="OrthoDB" id="7220636at2"/>
<gene>
    <name evidence="2" type="ORF">Amme_065_002</name>
</gene>
<reference evidence="2 3" key="2">
    <citation type="journal article" date="2014" name="FEMS Microbiol. Lett.">
        <title>Draft genomic DNA sequence of the facultatively methylotrophic bacterium Acidomonas methanolica type strain MB58.</title>
        <authorList>
            <person name="Higashiura N."/>
            <person name="Hadano H."/>
            <person name="Hirakawa H."/>
            <person name="Matsutani M."/>
            <person name="Takabe S."/>
            <person name="Matsushita K."/>
            <person name="Azuma Y."/>
        </authorList>
    </citation>
    <scope>NUCLEOTIDE SEQUENCE [LARGE SCALE GENOMIC DNA]</scope>
    <source>
        <strain evidence="2 3">MB58</strain>
    </source>
</reference>
<evidence type="ECO:0000313" key="3">
    <source>
        <dbReference type="Proteomes" id="UP000019760"/>
    </source>
</evidence>
<dbReference type="AlphaFoldDB" id="A0A023D6V4"/>
<keyword evidence="1" id="KW-0732">Signal</keyword>
<dbReference type="InterPro" id="IPR025737">
    <property type="entry name" value="FApF"/>
</dbReference>
<proteinExistence type="predicted"/>